<dbReference type="GO" id="GO:2000344">
    <property type="term" value="P:positive regulation of acrosome reaction"/>
    <property type="evidence" value="ECO:0007669"/>
    <property type="project" value="TreeGrafter"/>
</dbReference>
<dbReference type="SMART" id="SM00241">
    <property type="entry name" value="ZP"/>
    <property type="match status" value="1"/>
</dbReference>
<dbReference type="InterPro" id="IPR042235">
    <property type="entry name" value="ZP-C_dom"/>
</dbReference>
<feature type="region of interest" description="Disordered" evidence="2">
    <location>
        <begin position="721"/>
        <end position="740"/>
    </location>
</feature>
<feature type="compositionally biased region" description="Basic and acidic residues" evidence="2">
    <location>
        <begin position="836"/>
        <end position="847"/>
    </location>
</feature>
<reference evidence="4" key="1">
    <citation type="submission" date="2022-11" db="EMBL/GenBank/DDBJ databases">
        <title>Chromosome-level genome of Pogonophryne albipinna.</title>
        <authorList>
            <person name="Jo E."/>
        </authorList>
    </citation>
    <scope>NUCLEOTIDE SEQUENCE</scope>
    <source>
        <strain evidence="4">SGF0006</strain>
        <tissue evidence="4">Muscle</tissue>
    </source>
</reference>
<gene>
    <name evidence="4" type="ORF">JOQ06_010079</name>
</gene>
<feature type="compositionally biased region" description="Acidic residues" evidence="2">
    <location>
        <begin position="848"/>
        <end position="857"/>
    </location>
</feature>
<dbReference type="Gene3D" id="2.60.40.3210">
    <property type="entry name" value="Zona pellucida, ZP-N domain"/>
    <property type="match status" value="1"/>
</dbReference>
<feature type="region of interest" description="Disordered" evidence="2">
    <location>
        <begin position="1"/>
        <end position="177"/>
    </location>
</feature>
<proteinExistence type="predicted"/>
<feature type="compositionally biased region" description="Pro residues" evidence="2">
    <location>
        <begin position="38"/>
        <end position="48"/>
    </location>
</feature>
<evidence type="ECO:0000256" key="2">
    <source>
        <dbReference type="SAM" id="MobiDB-lite"/>
    </source>
</evidence>
<evidence type="ECO:0000313" key="5">
    <source>
        <dbReference type="Proteomes" id="UP001219934"/>
    </source>
</evidence>
<dbReference type="InterPro" id="IPR001507">
    <property type="entry name" value="ZP_dom"/>
</dbReference>
<protein>
    <recommendedName>
        <fullName evidence="3">ZP domain-containing protein</fullName>
    </recommendedName>
</protein>
<dbReference type="PANTHER" id="PTHR11576">
    <property type="entry name" value="ZONA PELLUCIDA SPERM-BINDING PROTEIN 3"/>
    <property type="match status" value="1"/>
</dbReference>
<dbReference type="InterPro" id="IPR055355">
    <property type="entry name" value="ZP-C"/>
</dbReference>
<keyword evidence="5" id="KW-1185">Reference proteome</keyword>
<dbReference type="EMBL" id="JAPTMU010000014">
    <property type="protein sequence ID" value="KAJ4931638.1"/>
    <property type="molecule type" value="Genomic_DNA"/>
</dbReference>
<dbReference type="Gene3D" id="2.60.40.4100">
    <property type="entry name" value="Zona pellucida, ZP-C domain"/>
    <property type="match status" value="1"/>
</dbReference>
<feature type="region of interest" description="Disordered" evidence="2">
    <location>
        <begin position="889"/>
        <end position="917"/>
    </location>
</feature>
<dbReference type="PROSITE" id="PS51034">
    <property type="entry name" value="ZP_2"/>
    <property type="match status" value="1"/>
</dbReference>
<evidence type="ECO:0000259" key="3">
    <source>
        <dbReference type="PROSITE" id="PS51034"/>
    </source>
</evidence>
<dbReference type="PANTHER" id="PTHR11576:SF2">
    <property type="entry name" value="ZONA PELLUCIDA SPERM-BINDING PROTEIN 3"/>
    <property type="match status" value="1"/>
</dbReference>
<feature type="region of interest" description="Disordered" evidence="2">
    <location>
        <begin position="832"/>
        <end position="873"/>
    </location>
</feature>
<sequence length="917" mass="100792">MRAKAEQEREKLPKITSLFRQAAKVDVDSNVTADRPLATPPGPRPSAPSPGRQPSSPVTAEPASRASRFETGQQEVSCAPSEASSDIGIAKAVQPASRAPTDPSSPVTAEPASRASRFETGQQEVSCAPSEASSDIAKVAQPASHAPTVTAAPTHPRDTLASDNSVTEYPTDRGKFPVDLEEDDVKRGSIKRWELLETHLSVPKAGQPTLKRLCPTRWASRQAAVQSLRFRYADIMQALTKIDLLSKKSEERAEATGLKKAMESFEFVVMTVIQGKVLETVNIVSQALQRKDVDLLQATAMLGNATDTLAQLRGEFDGLKAHAQDLASSWGVHSLFKDRRARRTKRHFSELCEDQRLQDPGEHFRVARIFFVTSSSRLTLLPFRDRTKFDGSHSQQPPLSLPAVYSTGAFSLKLMTGLCVSSSFAFPHTQDDSFQSLANTGRSELGQQKSPAEEPQQVNTIRVTCHPDSLEIVIKADMFAVGAPVDGDEIRLGVETNNQYCRATASSADEYSISVGLVECGTRHWVTEDSLIYTNLLIYSPEASPYGVVRMEEAEVQFVQFFTHAYLDPLHVDPGCSDWQYERGSNVFHLGEPISIEASVRIGHHIGLRVFVSSCVATLSPDMHSSPRHAFIENGCFVDSQLPGSRSQFLARTQDDKLHMSIDAFRFYNEDRGELYITCHLNAVPINNPDAPNKACTFVNGRWRSADGNDYLCGQCKRPIGVEQTPSKPSSPSKFRPRGFVKPEEREPLWRSGLKTSTVWEHQARVGPMMVLPAKQKSRPIPAEEPSSILDQISRSTMYGSQWRSGINRVDQRKGLLPDSSSTQNQVDVVTLASEQNKDEEDKSGTEKDEDAEEVPELLENTSPEAHLQSKAAVLNSTNTAALDEVLPTAAVNVTVPPLSNTTATESDLSETMDPKR</sequence>
<dbReference type="Pfam" id="PF23344">
    <property type="entry name" value="ZP-N"/>
    <property type="match status" value="1"/>
</dbReference>
<organism evidence="4 5">
    <name type="scientific">Pogonophryne albipinna</name>
    <dbReference type="NCBI Taxonomy" id="1090488"/>
    <lineage>
        <taxon>Eukaryota</taxon>
        <taxon>Metazoa</taxon>
        <taxon>Chordata</taxon>
        <taxon>Craniata</taxon>
        <taxon>Vertebrata</taxon>
        <taxon>Euteleostomi</taxon>
        <taxon>Actinopterygii</taxon>
        <taxon>Neopterygii</taxon>
        <taxon>Teleostei</taxon>
        <taxon>Neoteleostei</taxon>
        <taxon>Acanthomorphata</taxon>
        <taxon>Eupercaria</taxon>
        <taxon>Perciformes</taxon>
        <taxon>Notothenioidei</taxon>
        <taxon>Pogonophryne</taxon>
    </lineage>
</organism>
<comment type="caution">
    <text evidence="4">The sequence shown here is derived from an EMBL/GenBank/DDBJ whole genome shotgun (WGS) entry which is preliminary data.</text>
</comment>
<dbReference type="GO" id="GO:0007339">
    <property type="term" value="P:binding of sperm to zona pellucida"/>
    <property type="evidence" value="ECO:0007669"/>
    <property type="project" value="TreeGrafter"/>
</dbReference>
<feature type="domain" description="ZP" evidence="3">
    <location>
        <begin position="464"/>
        <end position="703"/>
    </location>
</feature>
<evidence type="ECO:0000313" key="4">
    <source>
        <dbReference type="EMBL" id="KAJ4931638.1"/>
    </source>
</evidence>
<dbReference type="GO" id="GO:0035803">
    <property type="term" value="P:egg coat formation"/>
    <property type="evidence" value="ECO:0007669"/>
    <property type="project" value="TreeGrafter"/>
</dbReference>
<name>A0AAD6AV83_9TELE</name>
<dbReference type="GO" id="GO:0032190">
    <property type="term" value="F:acrosin binding"/>
    <property type="evidence" value="ECO:0007669"/>
    <property type="project" value="TreeGrafter"/>
</dbReference>
<accession>A0AAD6AV83</accession>
<dbReference type="FunFam" id="2.60.40.4100:FF:000002">
    <property type="entry name" value="Zona pellucida sperm-binding protein 3"/>
    <property type="match status" value="1"/>
</dbReference>
<feature type="compositionally biased region" description="Basic and acidic residues" evidence="2">
    <location>
        <begin position="1"/>
        <end position="13"/>
    </location>
</feature>
<dbReference type="AlphaFoldDB" id="A0AAD6AV83"/>
<feature type="compositionally biased region" description="Polar residues" evidence="2">
    <location>
        <begin position="898"/>
        <end position="907"/>
    </location>
</feature>
<dbReference type="InterPro" id="IPR055356">
    <property type="entry name" value="ZP-N"/>
</dbReference>
<evidence type="ECO:0000256" key="1">
    <source>
        <dbReference type="ARBA" id="ARBA00023157"/>
    </source>
</evidence>
<dbReference type="Proteomes" id="UP001219934">
    <property type="component" value="Unassembled WGS sequence"/>
</dbReference>
<dbReference type="Pfam" id="PF00100">
    <property type="entry name" value="Zona_pellucida"/>
    <property type="match status" value="1"/>
</dbReference>
<keyword evidence="1" id="KW-1015">Disulfide bond</keyword>
<dbReference type="GO" id="GO:0031012">
    <property type="term" value="C:extracellular matrix"/>
    <property type="evidence" value="ECO:0007669"/>
    <property type="project" value="TreeGrafter"/>
</dbReference>